<reference evidence="17" key="1">
    <citation type="submission" date="2016-10" db="EMBL/GenBank/DDBJ databases">
        <authorList>
            <person name="Varghese N."/>
            <person name="Submissions S."/>
        </authorList>
    </citation>
    <scope>NUCLEOTIDE SEQUENCE [LARGE SCALE GENOMIC DNA]</scope>
    <source>
        <strain evidence="17">CGMCC 1.6489</strain>
    </source>
</reference>
<feature type="topological domain" description="Cytoplasmic" evidence="14">
    <location>
        <begin position="158"/>
        <end position="168"/>
    </location>
</feature>
<comment type="subcellular location">
    <subcellularLocation>
        <location evidence="1">Cell inner membrane</location>
        <topology evidence="1">Multi-pass membrane protein</topology>
    </subcellularLocation>
    <subcellularLocation>
        <location evidence="14">Cell membrane</location>
        <topology evidence="14">Multi-pass membrane protein</topology>
    </subcellularLocation>
</comment>
<protein>
    <recommendedName>
        <fullName evidence="14">Disulfide bond formation protein B</fullName>
    </recommendedName>
    <alternativeName>
        <fullName evidence="14">Disulfide oxidoreductase</fullName>
    </alternativeName>
</protein>
<dbReference type="STRING" id="430453.SAMN04487962_10297"/>
<dbReference type="GO" id="GO:0005886">
    <property type="term" value="C:plasma membrane"/>
    <property type="evidence" value="ECO:0007669"/>
    <property type="project" value="UniProtKB-SubCell"/>
</dbReference>
<evidence type="ECO:0000256" key="11">
    <source>
        <dbReference type="ARBA" id="ARBA00023157"/>
    </source>
</evidence>
<evidence type="ECO:0000256" key="14">
    <source>
        <dbReference type="HAMAP-Rule" id="MF_00286"/>
    </source>
</evidence>
<dbReference type="Proteomes" id="UP000198762">
    <property type="component" value="Unassembled WGS sequence"/>
</dbReference>
<dbReference type="RefSeq" id="WP_091848788.1">
    <property type="nucleotide sequence ID" value="NZ_FOHZ01000002.1"/>
</dbReference>
<dbReference type="GO" id="GO:0009055">
    <property type="term" value="F:electron transfer activity"/>
    <property type="evidence" value="ECO:0007669"/>
    <property type="project" value="UniProtKB-UniRule"/>
</dbReference>
<dbReference type="EMBL" id="FOHZ01000002">
    <property type="protein sequence ID" value="SES86397.1"/>
    <property type="molecule type" value="Genomic_DNA"/>
</dbReference>
<keyword evidence="5" id="KW-0997">Cell inner membrane</keyword>
<keyword evidence="3 14" id="KW-0813">Transport</keyword>
<keyword evidence="8 14" id="KW-1133">Transmembrane helix</keyword>
<evidence type="ECO:0000256" key="3">
    <source>
        <dbReference type="ARBA" id="ARBA00022448"/>
    </source>
</evidence>
<dbReference type="Gene3D" id="1.20.1550.10">
    <property type="entry name" value="DsbB-like"/>
    <property type="match status" value="1"/>
</dbReference>
<evidence type="ECO:0000256" key="9">
    <source>
        <dbReference type="ARBA" id="ARBA00023002"/>
    </source>
</evidence>
<dbReference type="InterPro" id="IPR023380">
    <property type="entry name" value="DsbB-like_sf"/>
</dbReference>
<keyword evidence="4 14" id="KW-1003">Cell membrane</keyword>
<dbReference type="InterPro" id="IPR022920">
    <property type="entry name" value="Disulphide_bond_form_DsbB"/>
</dbReference>
<keyword evidence="17" id="KW-1185">Reference proteome</keyword>
<dbReference type="GO" id="GO:0006457">
    <property type="term" value="P:protein folding"/>
    <property type="evidence" value="ECO:0007669"/>
    <property type="project" value="InterPro"/>
</dbReference>
<evidence type="ECO:0000256" key="8">
    <source>
        <dbReference type="ARBA" id="ARBA00022989"/>
    </source>
</evidence>
<keyword evidence="11 14" id="KW-1015">Disulfide bond</keyword>
<evidence type="ECO:0000256" key="2">
    <source>
        <dbReference type="ARBA" id="ARBA00008823"/>
    </source>
</evidence>
<feature type="topological domain" description="Cytoplasmic" evidence="14">
    <location>
        <begin position="58"/>
        <end position="63"/>
    </location>
</feature>
<evidence type="ECO:0000256" key="15">
    <source>
        <dbReference type="SAM" id="Phobius"/>
    </source>
</evidence>
<evidence type="ECO:0000256" key="13">
    <source>
        <dbReference type="ARBA" id="ARBA00023284"/>
    </source>
</evidence>
<comment type="function">
    <text evidence="14">Required for disulfide bond formation in some periplasmic proteins. Acts by oxidizing the DsbA protein.</text>
</comment>
<evidence type="ECO:0000313" key="17">
    <source>
        <dbReference type="Proteomes" id="UP000198762"/>
    </source>
</evidence>
<dbReference type="AlphaFoldDB" id="A0A1H9ZYD8"/>
<dbReference type="HAMAP" id="MF_00286">
    <property type="entry name" value="DsbB"/>
    <property type="match status" value="1"/>
</dbReference>
<evidence type="ECO:0000256" key="5">
    <source>
        <dbReference type="ARBA" id="ARBA00022519"/>
    </source>
</evidence>
<dbReference type="PANTHER" id="PTHR36570">
    <property type="entry name" value="DISULFIDE BOND FORMATION PROTEIN B"/>
    <property type="match status" value="1"/>
</dbReference>
<comment type="caution">
    <text evidence="14">Lacks conserved residue(s) required for the propagation of feature annotation.</text>
</comment>
<accession>A0A1H9ZYD8</accession>
<evidence type="ECO:0000256" key="10">
    <source>
        <dbReference type="ARBA" id="ARBA00023136"/>
    </source>
</evidence>
<evidence type="ECO:0000256" key="6">
    <source>
        <dbReference type="ARBA" id="ARBA00022692"/>
    </source>
</evidence>
<dbReference type="PANTHER" id="PTHR36570:SF3">
    <property type="entry name" value="DISULFIDE BOND FORMATION PROTEIN B"/>
    <property type="match status" value="1"/>
</dbReference>
<feature type="transmembrane region" description="Helical" evidence="15">
    <location>
        <begin position="36"/>
        <end position="54"/>
    </location>
</feature>
<dbReference type="SUPFAM" id="SSF158442">
    <property type="entry name" value="DsbB-like"/>
    <property type="match status" value="1"/>
</dbReference>
<feature type="transmembrane region" description="Helical" evidence="15">
    <location>
        <begin position="136"/>
        <end position="159"/>
    </location>
</feature>
<keyword evidence="7 14" id="KW-0249">Electron transport</keyword>
<name>A0A1H9ZYD8_9GAMM</name>
<evidence type="ECO:0000256" key="7">
    <source>
        <dbReference type="ARBA" id="ARBA00022982"/>
    </source>
</evidence>
<evidence type="ECO:0000313" key="16">
    <source>
        <dbReference type="EMBL" id="SES86397.1"/>
    </source>
</evidence>
<evidence type="ECO:0000256" key="4">
    <source>
        <dbReference type="ARBA" id="ARBA00022475"/>
    </source>
</evidence>
<dbReference type="Pfam" id="PF02600">
    <property type="entry name" value="DsbB"/>
    <property type="match status" value="1"/>
</dbReference>
<evidence type="ECO:0000256" key="12">
    <source>
        <dbReference type="ARBA" id="ARBA00023186"/>
    </source>
</evidence>
<feature type="disulfide bond" description="Redox-active" evidence="14">
    <location>
        <begin position="32"/>
        <end position="35"/>
    </location>
</feature>
<dbReference type="OrthoDB" id="3711263at2"/>
<feature type="topological domain" description="Periplasmic" evidence="14">
    <location>
        <begin position="23"/>
        <end position="40"/>
    </location>
</feature>
<feature type="topological domain" description="Cytoplasmic" evidence="14">
    <location>
        <begin position="1"/>
        <end position="5"/>
    </location>
</feature>
<dbReference type="GO" id="GO:0015035">
    <property type="term" value="F:protein-disulfide reductase activity"/>
    <property type="evidence" value="ECO:0007669"/>
    <property type="project" value="UniProtKB-UniRule"/>
</dbReference>
<keyword evidence="12 14" id="KW-0143">Chaperone</keyword>
<dbReference type="InterPro" id="IPR050183">
    <property type="entry name" value="DsbB"/>
</dbReference>
<dbReference type="InterPro" id="IPR003752">
    <property type="entry name" value="DiS_bond_form_DsbB/BdbC"/>
</dbReference>
<proteinExistence type="inferred from homology"/>
<feature type="transmembrane region" description="Helical" evidence="15">
    <location>
        <begin position="66"/>
        <end position="85"/>
    </location>
</feature>
<sequence>MRRLVFLFAFLVPAGLLAVAFYMEYVMGLEPCPLCWLQRFAFMGVAAVGLLAVLHNPGNIGGRIYGFLLALTAGIGVGLAGRQLWLQSLPEDQVPACGTSVDYMLEVFPLMEVLAMAVKGTGDCAKVVWTFLGLSIPGWTAVFFTLIILAGLAVLTGLVRSPARRSLS</sequence>
<comment type="similarity">
    <text evidence="2 14">Belongs to the DsbB family.</text>
</comment>
<keyword evidence="6 14" id="KW-0812">Transmembrane</keyword>
<gene>
    <name evidence="14" type="primary">dsbB</name>
    <name evidence="16" type="ORF">SAMN04487962_10297</name>
</gene>
<keyword evidence="10 14" id="KW-0472">Membrane</keyword>
<organism evidence="16 17">
    <name type="scientific">Marinobacter segnicrescens</name>
    <dbReference type="NCBI Taxonomy" id="430453"/>
    <lineage>
        <taxon>Bacteria</taxon>
        <taxon>Pseudomonadati</taxon>
        <taxon>Pseudomonadota</taxon>
        <taxon>Gammaproteobacteria</taxon>
        <taxon>Pseudomonadales</taxon>
        <taxon>Marinobacteraceae</taxon>
        <taxon>Marinobacter</taxon>
    </lineage>
</organism>
<keyword evidence="13 14" id="KW-0676">Redox-active center</keyword>
<keyword evidence="9 14" id="KW-0560">Oxidoreductase</keyword>
<evidence type="ECO:0000256" key="1">
    <source>
        <dbReference type="ARBA" id="ARBA00004429"/>
    </source>
</evidence>